<comment type="caution">
    <text evidence="5">The sequence shown here is derived from an EMBL/GenBank/DDBJ whole genome shotgun (WGS) entry which is preliminary data.</text>
</comment>
<evidence type="ECO:0000259" key="4">
    <source>
        <dbReference type="PROSITE" id="PS51253"/>
    </source>
</evidence>
<name>A0A9D4PPU0_RHISA</name>
<dbReference type="PROSITE" id="PS51253">
    <property type="entry name" value="HTH_CENPB"/>
    <property type="match status" value="1"/>
</dbReference>
<dbReference type="InterPro" id="IPR050863">
    <property type="entry name" value="CenT-Element_Derived"/>
</dbReference>
<dbReference type="SMART" id="SM00674">
    <property type="entry name" value="CENPB"/>
    <property type="match status" value="1"/>
</dbReference>
<dbReference type="InterPro" id="IPR004875">
    <property type="entry name" value="DDE_SF_endonuclease_dom"/>
</dbReference>
<reference evidence="5" key="1">
    <citation type="journal article" date="2020" name="Cell">
        <title>Large-Scale Comparative Analyses of Tick Genomes Elucidate Their Genetic Diversity and Vector Capacities.</title>
        <authorList>
            <consortium name="Tick Genome and Microbiome Consortium (TIGMIC)"/>
            <person name="Jia N."/>
            <person name="Wang J."/>
            <person name="Shi W."/>
            <person name="Du L."/>
            <person name="Sun Y."/>
            <person name="Zhan W."/>
            <person name="Jiang J.F."/>
            <person name="Wang Q."/>
            <person name="Zhang B."/>
            <person name="Ji P."/>
            <person name="Bell-Sakyi L."/>
            <person name="Cui X.M."/>
            <person name="Yuan T.T."/>
            <person name="Jiang B.G."/>
            <person name="Yang W.F."/>
            <person name="Lam T.T."/>
            <person name="Chang Q.C."/>
            <person name="Ding S.J."/>
            <person name="Wang X.J."/>
            <person name="Zhu J.G."/>
            <person name="Ruan X.D."/>
            <person name="Zhao L."/>
            <person name="Wei J.T."/>
            <person name="Ye R.Z."/>
            <person name="Que T.C."/>
            <person name="Du C.H."/>
            <person name="Zhou Y.H."/>
            <person name="Cheng J.X."/>
            <person name="Dai P.F."/>
            <person name="Guo W.B."/>
            <person name="Han X.H."/>
            <person name="Huang E.J."/>
            <person name="Li L.F."/>
            <person name="Wei W."/>
            <person name="Gao Y.C."/>
            <person name="Liu J.Z."/>
            <person name="Shao H.Z."/>
            <person name="Wang X."/>
            <person name="Wang C.C."/>
            <person name="Yang T.C."/>
            <person name="Huo Q.B."/>
            <person name="Li W."/>
            <person name="Chen H.Y."/>
            <person name="Chen S.E."/>
            <person name="Zhou L.G."/>
            <person name="Ni X.B."/>
            <person name="Tian J.H."/>
            <person name="Sheng Y."/>
            <person name="Liu T."/>
            <person name="Pan Y.S."/>
            <person name="Xia L.Y."/>
            <person name="Li J."/>
            <person name="Zhao F."/>
            <person name="Cao W.C."/>
        </authorList>
    </citation>
    <scope>NUCLEOTIDE SEQUENCE</scope>
    <source>
        <strain evidence="5">Rsan-2018</strain>
    </source>
</reference>
<dbReference type="Pfam" id="PF03184">
    <property type="entry name" value="DDE_1"/>
    <property type="match status" value="1"/>
</dbReference>
<feature type="compositionally biased region" description="Acidic residues" evidence="3">
    <location>
        <begin position="346"/>
        <end position="355"/>
    </location>
</feature>
<feature type="domain" description="HTH CENPB-type" evidence="4">
    <location>
        <begin position="138"/>
        <end position="209"/>
    </location>
</feature>
<gene>
    <name evidence="5" type="ORF">HPB52_004732</name>
</gene>
<dbReference type="InterPro" id="IPR006600">
    <property type="entry name" value="HTH_CenpB_DNA-bd_dom"/>
</dbReference>
<accession>A0A9D4PPU0</accession>
<evidence type="ECO:0000313" key="6">
    <source>
        <dbReference type="Proteomes" id="UP000821837"/>
    </source>
</evidence>
<dbReference type="EMBL" id="JABSTV010001251">
    <property type="protein sequence ID" value="KAH7951101.1"/>
    <property type="molecule type" value="Genomic_DNA"/>
</dbReference>
<dbReference type="InterPro" id="IPR009057">
    <property type="entry name" value="Homeodomain-like_sf"/>
</dbReference>
<dbReference type="AlphaFoldDB" id="A0A9D4PPU0"/>
<evidence type="ECO:0000256" key="2">
    <source>
        <dbReference type="ARBA" id="ARBA00023125"/>
    </source>
</evidence>
<feature type="region of interest" description="Disordered" evidence="3">
    <location>
        <begin position="1"/>
        <end position="21"/>
    </location>
</feature>
<dbReference type="GO" id="GO:0003677">
    <property type="term" value="F:DNA binding"/>
    <property type="evidence" value="ECO:0007669"/>
    <property type="project" value="UniProtKB-KW"/>
</dbReference>
<dbReference type="Pfam" id="PF03221">
    <property type="entry name" value="HTH_Tnp_Tc5"/>
    <property type="match status" value="1"/>
</dbReference>
<comment type="subcellular location">
    <subcellularLocation>
        <location evidence="1">Nucleus</location>
    </subcellularLocation>
</comment>
<evidence type="ECO:0000256" key="1">
    <source>
        <dbReference type="ARBA" id="ARBA00004123"/>
    </source>
</evidence>
<reference evidence="5" key="2">
    <citation type="submission" date="2021-09" db="EMBL/GenBank/DDBJ databases">
        <authorList>
            <person name="Jia N."/>
            <person name="Wang J."/>
            <person name="Shi W."/>
            <person name="Du L."/>
            <person name="Sun Y."/>
            <person name="Zhan W."/>
            <person name="Jiang J."/>
            <person name="Wang Q."/>
            <person name="Zhang B."/>
            <person name="Ji P."/>
            <person name="Sakyi L.B."/>
            <person name="Cui X."/>
            <person name="Yuan T."/>
            <person name="Jiang B."/>
            <person name="Yang W."/>
            <person name="Lam T.T.-Y."/>
            <person name="Chang Q."/>
            <person name="Ding S."/>
            <person name="Wang X."/>
            <person name="Zhu J."/>
            <person name="Ruan X."/>
            <person name="Zhao L."/>
            <person name="Wei J."/>
            <person name="Que T."/>
            <person name="Du C."/>
            <person name="Cheng J."/>
            <person name="Dai P."/>
            <person name="Han X."/>
            <person name="Huang E."/>
            <person name="Gao Y."/>
            <person name="Liu J."/>
            <person name="Shao H."/>
            <person name="Ye R."/>
            <person name="Li L."/>
            <person name="Wei W."/>
            <person name="Wang X."/>
            <person name="Wang C."/>
            <person name="Huo Q."/>
            <person name="Li W."/>
            <person name="Guo W."/>
            <person name="Chen H."/>
            <person name="Chen S."/>
            <person name="Zhou L."/>
            <person name="Zhou L."/>
            <person name="Ni X."/>
            <person name="Tian J."/>
            <person name="Zhou Y."/>
            <person name="Sheng Y."/>
            <person name="Liu T."/>
            <person name="Pan Y."/>
            <person name="Xia L."/>
            <person name="Li J."/>
            <person name="Zhao F."/>
            <person name="Cao W."/>
        </authorList>
    </citation>
    <scope>NUCLEOTIDE SEQUENCE</scope>
    <source>
        <strain evidence="5">Rsan-2018</strain>
        <tissue evidence="5">Larvae</tissue>
    </source>
</reference>
<dbReference type="VEuPathDB" id="VectorBase:RSAN_038748"/>
<dbReference type="Gene3D" id="1.10.10.60">
    <property type="entry name" value="Homeodomain-like"/>
    <property type="match status" value="2"/>
</dbReference>
<proteinExistence type="predicted"/>
<evidence type="ECO:0000256" key="3">
    <source>
        <dbReference type="SAM" id="MobiDB-lite"/>
    </source>
</evidence>
<dbReference type="Proteomes" id="UP000821837">
    <property type="component" value="Chromosome 5"/>
</dbReference>
<feature type="compositionally biased region" description="Basic residues" evidence="3">
    <location>
        <begin position="11"/>
        <end position="21"/>
    </location>
</feature>
<keyword evidence="2" id="KW-0238">DNA-binding</keyword>
<protein>
    <recommendedName>
        <fullName evidence="4">HTH CENPB-type domain-containing protein</fullName>
    </recommendedName>
</protein>
<keyword evidence="6" id="KW-1185">Reference proteome</keyword>
<dbReference type="PANTHER" id="PTHR19303:SF73">
    <property type="entry name" value="PROTEIN PDC2"/>
    <property type="match status" value="1"/>
</dbReference>
<organism evidence="5 6">
    <name type="scientific">Rhipicephalus sanguineus</name>
    <name type="common">Brown dog tick</name>
    <name type="synonym">Ixodes sanguineus</name>
    <dbReference type="NCBI Taxonomy" id="34632"/>
    <lineage>
        <taxon>Eukaryota</taxon>
        <taxon>Metazoa</taxon>
        <taxon>Ecdysozoa</taxon>
        <taxon>Arthropoda</taxon>
        <taxon>Chelicerata</taxon>
        <taxon>Arachnida</taxon>
        <taxon>Acari</taxon>
        <taxon>Parasitiformes</taxon>
        <taxon>Ixodida</taxon>
        <taxon>Ixodoidea</taxon>
        <taxon>Ixodidae</taxon>
        <taxon>Rhipicephalinae</taxon>
        <taxon>Rhipicephalus</taxon>
        <taxon>Rhipicephalus</taxon>
    </lineage>
</organism>
<dbReference type="PANTHER" id="PTHR19303">
    <property type="entry name" value="TRANSPOSON"/>
    <property type="match status" value="1"/>
</dbReference>
<dbReference type="SUPFAM" id="SSF46689">
    <property type="entry name" value="Homeodomain-like"/>
    <property type="match status" value="1"/>
</dbReference>
<evidence type="ECO:0000313" key="5">
    <source>
        <dbReference type="EMBL" id="KAH7951101.1"/>
    </source>
</evidence>
<sequence>MSRAGTQTHCGRAKKVGKPRNRVRIRAATTGPLQFFDTRSAIASQSQPAVSTCKIFCVRILVCEEAFEFLVASAASRNVAEPKTTDARRKAFIEEAEKRNGATKVSIARDPNIPESSLKTILGKKDSILLNAAKFGLNRKAAKDGKYAAMEKALVEWLRQARSSGIAVDGAILKEKAETVALRCGIDDFKASNGWLDRFKKRSGIVYSRCCGESAQLQPLDAGAIKCMKKKYRKFLVQRRLAGMERKQLDKKLSVLDAMHYIASAWDAVTPETIANSFRHCGFNRSGACSTSEAAVPVDNEPEFGSLELPGSFADYVGADDDVAVCSEVSLDDIIETVRPDTAGSSDEEEMDDAAEASASVPTYADVLCYVHHIRRFACARDEIGDLLPDILPMTKTRSRNVALRAPEIRGERASHLSLQSVMCHVHRIRFRNEGSIGGQVIILGSTFQMPPST</sequence>
<dbReference type="GO" id="GO:0005634">
    <property type="term" value="C:nucleus"/>
    <property type="evidence" value="ECO:0007669"/>
    <property type="project" value="UniProtKB-SubCell"/>
</dbReference>
<feature type="region of interest" description="Disordered" evidence="3">
    <location>
        <begin position="338"/>
        <end position="358"/>
    </location>
</feature>